<reference evidence="1" key="1">
    <citation type="submission" date="2018-07" db="EMBL/GenBank/DDBJ databases">
        <authorList>
            <person name="Quirk P.G."/>
            <person name="Krulwich T.A."/>
        </authorList>
    </citation>
    <scope>NUCLEOTIDE SEQUENCE</scope>
</reference>
<dbReference type="VEuPathDB" id="VectorBase:CSON011369"/>
<gene>
    <name evidence="1" type="primary">CSON011369</name>
</gene>
<organism evidence="1">
    <name type="scientific">Culicoides sonorensis</name>
    <name type="common">Biting midge</name>
    <dbReference type="NCBI Taxonomy" id="179676"/>
    <lineage>
        <taxon>Eukaryota</taxon>
        <taxon>Metazoa</taxon>
        <taxon>Ecdysozoa</taxon>
        <taxon>Arthropoda</taxon>
        <taxon>Hexapoda</taxon>
        <taxon>Insecta</taxon>
        <taxon>Pterygota</taxon>
        <taxon>Neoptera</taxon>
        <taxon>Endopterygota</taxon>
        <taxon>Diptera</taxon>
        <taxon>Nematocera</taxon>
        <taxon>Chironomoidea</taxon>
        <taxon>Ceratopogonidae</taxon>
        <taxon>Ceratopogoninae</taxon>
        <taxon>Culicoides</taxon>
        <taxon>Monoculicoides</taxon>
    </lineage>
</organism>
<name>A0A336M5W7_CULSO</name>
<dbReference type="EMBL" id="UFQT01000495">
    <property type="protein sequence ID" value="SSX24741.1"/>
    <property type="molecule type" value="Genomic_DNA"/>
</dbReference>
<dbReference type="AlphaFoldDB" id="A0A336M5W7"/>
<accession>A0A336M5W7</accession>
<sequence length="92" mass="10624">MDLHDGYGGASAKFTFDHNYAYDTHEEGEADGHMDIKAILLKNITFYTLKLKLNLFIEYYESAKFLKFKFDFCNKLRIGILKNSVLCSILDS</sequence>
<protein>
    <submittedName>
        <fullName evidence="1">CSON011369 protein</fullName>
    </submittedName>
</protein>
<evidence type="ECO:0000313" key="1">
    <source>
        <dbReference type="EMBL" id="SSX24741.1"/>
    </source>
</evidence>
<proteinExistence type="predicted"/>